<feature type="binding site" evidence="5">
    <location>
        <position position="511"/>
    </location>
    <ligand>
        <name>substrate</name>
    </ligand>
</feature>
<comment type="cofactor">
    <cofactor evidence="1 4">
        <name>pyridoxal 5'-phosphate</name>
        <dbReference type="ChEBI" id="CHEBI:597326"/>
    </cofactor>
</comment>
<sequence>DYKKAMLASSALYLIGLFGDSYYGIAEKIPGLNSFYPFVFQVSDYTRNGIFFAPAFFVLGGLTADMPHKNSLRKSGLGFGISLTFLLAEALLLHYLDLQRHDSMYIFLLPCMYFLFHVILHLQGKRLVWIRTLSLCIYIIHPMMIIMVRLLAKVTHLQNWLIENSLLHFGVVCFTSAAVGIAVAALFSIYKSKNKKPAPHMDRAWIEVHLNHLAHNVKVLKKAMPPKCQLMAVVKAEAYGHRAFEVSTCLEKIGVKAFAVATIDEGIQLRKYGIRGEILILGYTAAWRAAELKKYNLIQTLISYEHAIALNRQGISIKAHLKIDTGMHRLGILSSDLTDVERVFSLKHITVCGIYTHLCCSDSLQTSDVAFTRKQIDHFYSLIYTLRNRGITIPKLHIQSSYGILNYPELQCDYVRAGIALYGVLSSPYDESSRKLDLRPVLSLKSKVVLIRSIPKGDSVGYGRTFIAKRDSQIAIIPIGYADGIPRNLSCGNGAIQIKQYFVPVIGRICMDQLAVDITETEGVSVGDIATLIEAKTDSELTATILADHTGSISNELLCRMGTRLPVIEN</sequence>
<feature type="domain" description="Alanine racemase C-terminal" evidence="7">
    <location>
        <begin position="441"/>
        <end position="570"/>
    </location>
</feature>
<dbReference type="InterPro" id="IPR002656">
    <property type="entry name" value="Acyl_transf_3_dom"/>
</dbReference>
<dbReference type="InterPro" id="IPR009006">
    <property type="entry name" value="Ala_racemase/Decarboxylase_C"/>
</dbReference>
<dbReference type="GO" id="GO:0005829">
    <property type="term" value="C:cytosol"/>
    <property type="evidence" value="ECO:0007669"/>
    <property type="project" value="TreeGrafter"/>
</dbReference>
<feature type="transmembrane region" description="Helical" evidence="6">
    <location>
        <begin position="167"/>
        <end position="190"/>
    </location>
</feature>
<dbReference type="InterPro" id="IPR001608">
    <property type="entry name" value="Ala_racemase_N"/>
</dbReference>
<gene>
    <name evidence="8" type="primary">vanT</name>
    <name evidence="8" type="ORF">IAD32_03425</name>
</gene>
<keyword evidence="2 4" id="KW-0663">Pyridoxal phosphate</keyword>
<dbReference type="FunFam" id="3.20.20.10:FF:000002">
    <property type="entry name" value="Alanine racemase"/>
    <property type="match status" value="1"/>
</dbReference>
<dbReference type="SUPFAM" id="SSF51419">
    <property type="entry name" value="PLP-binding barrel"/>
    <property type="match status" value="1"/>
</dbReference>
<feature type="binding site" evidence="5">
    <location>
        <position position="329"/>
    </location>
    <ligand>
        <name>substrate</name>
    </ligand>
</feature>
<evidence type="ECO:0000313" key="8">
    <source>
        <dbReference type="EMBL" id="HIQ80319.1"/>
    </source>
</evidence>
<feature type="transmembrane region" description="Helical" evidence="6">
    <location>
        <begin position="45"/>
        <end position="64"/>
    </location>
</feature>
<comment type="caution">
    <text evidence="8">The sequence shown here is derived from an EMBL/GenBank/DDBJ whole genome shotgun (WGS) entry which is preliminary data.</text>
</comment>
<dbReference type="Gene3D" id="3.20.20.10">
    <property type="entry name" value="Alanine racemase"/>
    <property type="match status" value="1"/>
</dbReference>
<feature type="transmembrane region" description="Helical" evidence="6">
    <location>
        <begin position="132"/>
        <end position="152"/>
    </location>
</feature>
<dbReference type="GO" id="GO:0030170">
    <property type="term" value="F:pyridoxal phosphate binding"/>
    <property type="evidence" value="ECO:0007669"/>
    <property type="project" value="TreeGrafter"/>
</dbReference>
<evidence type="ECO:0000256" key="5">
    <source>
        <dbReference type="PIRSR" id="PIRSR600821-52"/>
    </source>
</evidence>
<dbReference type="InterPro" id="IPR011079">
    <property type="entry name" value="Ala_racemase_C"/>
</dbReference>
<evidence type="ECO:0000259" key="7">
    <source>
        <dbReference type="SMART" id="SM01005"/>
    </source>
</evidence>
<feature type="non-terminal residue" evidence="8">
    <location>
        <position position="1"/>
    </location>
</feature>
<organism evidence="8 9">
    <name type="scientific">Candidatus Scatavimonas merdigallinarum</name>
    <dbReference type="NCBI Taxonomy" id="2840914"/>
    <lineage>
        <taxon>Bacteria</taxon>
        <taxon>Bacillati</taxon>
        <taxon>Bacillota</taxon>
        <taxon>Clostridia</taxon>
        <taxon>Eubacteriales</taxon>
        <taxon>Oscillospiraceae</taxon>
        <taxon>Oscillospiraceae incertae sedis</taxon>
        <taxon>Candidatus Scatavimonas</taxon>
    </lineage>
</organism>
<feature type="transmembrane region" description="Helical" evidence="6">
    <location>
        <begin position="76"/>
        <end position="96"/>
    </location>
</feature>
<dbReference type="Pfam" id="PF01168">
    <property type="entry name" value="Ala_racemase_N"/>
    <property type="match status" value="1"/>
</dbReference>
<dbReference type="Pfam" id="PF01757">
    <property type="entry name" value="Acyl_transf_3"/>
    <property type="match status" value="1"/>
</dbReference>
<dbReference type="NCBIfam" id="TIGR00492">
    <property type="entry name" value="alr"/>
    <property type="match status" value="1"/>
</dbReference>
<dbReference type="AlphaFoldDB" id="A0A9D0ZHC6"/>
<dbReference type="SUPFAM" id="SSF50621">
    <property type="entry name" value="Alanine racemase C-terminal domain-like"/>
    <property type="match status" value="1"/>
</dbReference>
<name>A0A9D0ZHC6_9FIRM</name>
<dbReference type="GO" id="GO:0008784">
    <property type="term" value="F:alanine racemase activity"/>
    <property type="evidence" value="ECO:0007669"/>
    <property type="project" value="InterPro"/>
</dbReference>
<evidence type="ECO:0000256" key="1">
    <source>
        <dbReference type="ARBA" id="ARBA00001933"/>
    </source>
</evidence>
<dbReference type="PRINTS" id="PR00992">
    <property type="entry name" value="ALARACEMASE"/>
</dbReference>
<dbReference type="PANTHER" id="PTHR30511:SF0">
    <property type="entry name" value="ALANINE RACEMASE, CATABOLIC-RELATED"/>
    <property type="match status" value="1"/>
</dbReference>
<proteinExistence type="inferred from homology"/>
<feature type="modified residue" description="N6-(pyridoxal phosphate)lysine" evidence="4">
    <location>
        <position position="235"/>
    </location>
</feature>
<dbReference type="Pfam" id="PF00842">
    <property type="entry name" value="Ala_racemase_C"/>
    <property type="match status" value="1"/>
</dbReference>
<dbReference type="PANTHER" id="PTHR30511">
    <property type="entry name" value="ALANINE RACEMASE"/>
    <property type="match status" value="1"/>
</dbReference>
<dbReference type="GO" id="GO:0016747">
    <property type="term" value="F:acyltransferase activity, transferring groups other than amino-acyl groups"/>
    <property type="evidence" value="ECO:0007669"/>
    <property type="project" value="InterPro"/>
</dbReference>
<keyword evidence="3" id="KW-0413">Isomerase</keyword>
<protein>
    <submittedName>
        <fullName evidence="8">Serine racemase VanT catalytic subunit</fullName>
    </submittedName>
</protein>
<dbReference type="InterPro" id="IPR029066">
    <property type="entry name" value="PLP-binding_barrel"/>
</dbReference>
<dbReference type="Gene3D" id="2.40.37.10">
    <property type="entry name" value="Lyase, Ornithine Decarboxylase, Chain A, domain 1"/>
    <property type="match status" value="1"/>
</dbReference>
<keyword evidence="6" id="KW-0812">Transmembrane</keyword>
<dbReference type="NCBIfam" id="NF033131">
    <property type="entry name" value="vanT-G-Cterm"/>
    <property type="match status" value="1"/>
</dbReference>
<feature type="transmembrane region" description="Helical" evidence="6">
    <location>
        <begin position="102"/>
        <end position="120"/>
    </location>
</feature>
<keyword evidence="6" id="KW-0472">Membrane</keyword>
<dbReference type="InterPro" id="IPR000821">
    <property type="entry name" value="Ala_racemase"/>
</dbReference>
<dbReference type="SMART" id="SM01005">
    <property type="entry name" value="Ala_racemase_C"/>
    <property type="match status" value="1"/>
</dbReference>
<evidence type="ECO:0000256" key="2">
    <source>
        <dbReference type="ARBA" id="ARBA00022898"/>
    </source>
</evidence>
<evidence type="ECO:0000256" key="6">
    <source>
        <dbReference type="SAM" id="Phobius"/>
    </source>
</evidence>
<dbReference type="GO" id="GO:0006522">
    <property type="term" value="P:alanine metabolic process"/>
    <property type="evidence" value="ECO:0007669"/>
    <property type="project" value="InterPro"/>
</dbReference>
<dbReference type="EMBL" id="DVFW01000020">
    <property type="protein sequence ID" value="HIQ80319.1"/>
    <property type="molecule type" value="Genomic_DNA"/>
</dbReference>
<reference evidence="8" key="2">
    <citation type="journal article" date="2021" name="PeerJ">
        <title>Extensive microbial diversity within the chicken gut microbiome revealed by metagenomics and culture.</title>
        <authorList>
            <person name="Gilroy R."/>
            <person name="Ravi A."/>
            <person name="Getino M."/>
            <person name="Pursley I."/>
            <person name="Horton D.L."/>
            <person name="Alikhan N.F."/>
            <person name="Baker D."/>
            <person name="Gharbi K."/>
            <person name="Hall N."/>
            <person name="Watson M."/>
            <person name="Adriaenssens E.M."/>
            <person name="Foster-Nyarko E."/>
            <person name="Jarju S."/>
            <person name="Secka A."/>
            <person name="Antonio M."/>
            <person name="Oren A."/>
            <person name="Chaudhuri R.R."/>
            <person name="La Ragione R."/>
            <person name="Hildebrand F."/>
            <person name="Pallen M.J."/>
        </authorList>
    </citation>
    <scope>NUCLEOTIDE SEQUENCE</scope>
    <source>
        <strain evidence="8">ChiSjej1B19-3389</strain>
    </source>
</reference>
<dbReference type="HAMAP" id="MF_01201">
    <property type="entry name" value="Ala_racemase"/>
    <property type="match status" value="1"/>
</dbReference>
<evidence type="ECO:0000256" key="3">
    <source>
        <dbReference type="ARBA" id="ARBA00023235"/>
    </source>
</evidence>
<reference evidence="8" key="1">
    <citation type="submission" date="2020-10" db="EMBL/GenBank/DDBJ databases">
        <authorList>
            <person name="Gilroy R."/>
        </authorList>
    </citation>
    <scope>NUCLEOTIDE SEQUENCE</scope>
    <source>
        <strain evidence="8">ChiSjej1B19-3389</strain>
    </source>
</reference>
<keyword evidence="6" id="KW-1133">Transmembrane helix</keyword>
<dbReference type="Proteomes" id="UP000886787">
    <property type="component" value="Unassembled WGS sequence"/>
</dbReference>
<evidence type="ECO:0000256" key="4">
    <source>
        <dbReference type="PIRSR" id="PIRSR600821-50"/>
    </source>
</evidence>
<evidence type="ECO:0000313" key="9">
    <source>
        <dbReference type="Proteomes" id="UP000886787"/>
    </source>
</evidence>
<accession>A0A9D0ZHC6</accession>